<evidence type="ECO:0000256" key="6">
    <source>
        <dbReference type="ARBA" id="ARBA00023136"/>
    </source>
</evidence>
<dbReference type="Gene3D" id="3.40.50.300">
    <property type="entry name" value="P-loop containing nucleotide triphosphate hydrolases"/>
    <property type="match status" value="1"/>
</dbReference>
<keyword evidence="3" id="KW-0547">Nucleotide-binding</keyword>
<accession>A0A401RNA3</accession>
<feature type="region of interest" description="Disordered" evidence="7">
    <location>
        <begin position="290"/>
        <end position="310"/>
    </location>
</feature>
<dbReference type="AlphaFoldDB" id="A0A401RNA3"/>
<evidence type="ECO:0000313" key="10">
    <source>
        <dbReference type="Proteomes" id="UP000287033"/>
    </source>
</evidence>
<name>A0A401RNA3_CHIPU</name>
<evidence type="ECO:0000256" key="1">
    <source>
        <dbReference type="ARBA" id="ARBA00004141"/>
    </source>
</evidence>
<dbReference type="PANTHER" id="PTHR43038">
    <property type="entry name" value="ATP-BINDING CASSETTE, SUB-FAMILY H, MEMBER 1"/>
    <property type="match status" value="1"/>
</dbReference>
<reference evidence="9 10" key="1">
    <citation type="journal article" date="2018" name="Nat. Ecol. Evol.">
        <title>Shark genomes provide insights into elasmobranch evolution and the origin of vertebrates.</title>
        <authorList>
            <person name="Hara Y"/>
            <person name="Yamaguchi K"/>
            <person name="Onimaru K"/>
            <person name="Kadota M"/>
            <person name="Koyanagi M"/>
            <person name="Keeley SD"/>
            <person name="Tatsumi K"/>
            <person name="Tanaka K"/>
            <person name="Motone F"/>
            <person name="Kageyama Y"/>
            <person name="Nozu R"/>
            <person name="Adachi N"/>
            <person name="Nishimura O"/>
            <person name="Nakagawa R"/>
            <person name="Tanegashima C"/>
            <person name="Kiyatake I"/>
            <person name="Matsumoto R"/>
            <person name="Murakumo K"/>
            <person name="Nishida K"/>
            <person name="Terakita A"/>
            <person name="Kuratani S"/>
            <person name="Sato K"/>
            <person name="Hyodo S Kuraku.S."/>
        </authorList>
    </citation>
    <scope>NUCLEOTIDE SEQUENCE [LARGE SCALE GENOMIC DNA]</scope>
</reference>
<organism evidence="9 10">
    <name type="scientific">Chiloscyllium punctatum</name>
    <name type="common">Brownbanded bambooshark</name>
    <name type="synonym">Hemiscyllium punctatum</name>
    <dbReference type="NCBI Taxonomy" id="137246"/>
    <lineage>
        <taxon>Eukaryota</taxon>
        <taxon>Metazoa</taxon>
        <taxon>Chordata</taxon>
        <taxon>Craniata</taxon>
        <taxon>Vertebrata</taxon>
        <taxon>Chondrichthyes</taxon>
        <taxon>Elasmobranchii</taxon>
        <taxon>Galeomorphii</taxon>
        <taxon>Galeoidea</taxon>
        <taxon>Orectolobiformes</taxon>
        <taxon>Hemiscylliidae</taxon>
        <taxon>Chiloscyllium</taxon>
    </lineage>
</organism>
<evidence type="ECO:0000256" key="4">
    <source>
        <dbReference type="ARBA" id="ARBA00022840"/>
    </source>
</evidence>
<dbReference type="EMBL" id="BEZZ01003357">
    <property type="protein sequence ID" value="GCC19633.1"/>
    <property type="molecule type" value="Genomic_DNA"/>
</dbReference>
<keyword evidence="6" id="KW-0472">Membrane</keyword>
<dbReference type="PANTHER" id="PTHR43038:SF3">
    <property type="entry name" value="ABC TRANSPORTER G FAMILY MEMBER 20 ISOFORM X1"/>
    <property type="match status" value="1"/>
</dbReference>
<evidence type="ECO:0000256" key="7">
    <source>
        <dbReference type="SAM" id="MobiDB-lite"/>
    </source>
</evidence>
<evidence type="ECO:0000313" key="9">
    <source>
        <dbReference type="EMBL" id="GCC19633.1"/>
    </source>
</evidence>
<feature type="compositionally biased region" description="Polar residues" evidence="7">
    <location>
        <begin position="290"/>
        <end position="301"/>
    </location>
</feature>
<dbReference type="SUPFAM" id="SSF52540">
    <property type="entry name" value="P-loop containing nucleoside triphosphate hydrolases"/>
    <property type="match status" value="1"/>
</dbReference>
<dbReference type="InterPro" id="IPR027417">
    <property type="entry name" value="P-loop_NTPase"/>
</dbReference>
<keyword evidence="5" id="KW-1133">Transmembrane helix</keyword>
<evidence type="ECO:0000256" key="5">
    <source>
        <dbReference type="ARBA" id="ARBA00022989"/>
    </source>
</evidence>
<dbReference type="Pfam" id="PF00005">
    <property type="entry name" value="ABC_tran"/>
    <property type="match status" value="1"/>
</dbReference>
<dbReference type="CDD" id="cd03230">
    <property type="entry name" value="ABC_DR_subfamily_A"/>
    <property type="match status" value="1"/>
</dbReference>
<feature type="non-terminal residue" evidence="9">
    <location>
        <position position="467"/>
    </location>
</feature>
<evidence type="ECO:0000256" key="3">
    <source>
        <dbReference type="ARBA" id="ARBA00022741"/>
    </source>
</evidence>
<dbReference type="Pfam" id="PF12698">
    <property type="entry name" value="ABC2_membrane_3"/>
    <property type="match status" value="1"/>
</dbReference>
<dbReference type="GO" id="GO:0005524">
    <property type="term" value="F:ATP binding"/>
    <property type="evidence" value="ECO:0007669"/>
    <property type="project" value="UniProtKB-KW"/>
</dbReference>
<dbReference type="GO" id="GO:0016887">
    <property type="term" value="F:ATP hydrolysis activity"/>
    <property type="evidence" value="ECO:0007669"/>
    <property type="project" value="InterPro"/>
</dbReference>
<dbReference type="PROSITE" id="PS00211">
    <property type="entry name" value="ABC_TRANSPORTER_1"/>
    <property type="match status" value="1"/>
</dbReference>
<dbReference type="STRING" id="137246.A0A401RNA3"/>
<keyword evidence="10" id="KW-1185">Reference proteome</keyword>
<dbReference type="InterPro" id="IPR003439">
    <property type="entry name" value="ABC_transporter-like_ATP-bd"/>
</dbReference>
<sequence length="467" mass="51981">MYKGWSLVQGVNTGVNWCQVQVLYTSEDAEMMDPGADCDIGQAALECRGVTVSYAKLKVLDNLNLTLPQGQIYGLLGPSGCGKTTFLRCALGRLNISKGNITILGKRPAFPGHQVPGRMVGYMPQELALYNEFTIQDTFWFFGRIHGLSSNDIESRLSFLVNFLDLPEKKKLIKHLSGGQKRRVSLGAALLQEPQLLLLDEPTVGVDPVLRARIWQHLLDVVKDRKVSVIITTHYIEEASQAHVVGLMRNGKLLAEAPPDYLIRFHNVATLENVFLKLCKSSDQSSAQVSATAWHSTQSPRGDSEEETSPLLPQPVVPKLPVSCRQWVKSLVPKWRNIMALIIKTFTRIRRMPGFLAFQFLLPVLQISLICLCIGHTPEKLPVAVVNNDTGRPSLSQTFLLQFDNETIVQVNVNQLEAIQGIKDGKYWAALGFGTNFTQDLLLRATEKVVDERIIDGGSVHVWLDMT</sequence>
<evidence type="ECO:0000256" key="2">
    <source>
        <dbReference type="ARBA" id="ARBA00022692"/>
    </source>
</evidence>
<dbReference type="PROSITE" id="PS50893">
    <property type="entry name" value="ABC_TRANSPORTER_2"/>
    <property type="match status" value="1"/>
</dbReference>
<dbReference type="GO" id="GO:0140359">
    <property type="term" value="F:ABC-type transporter activity"/>
    <property type="evidence" value="ECO:0007669"/>
    <property type="project" value="InterPro"/>
</dbReference>
<dbReference type="SMART" id="SM00382">
    <property type="entry name" value="AAA"/>
    <property type="match status" value="1"/>
</dbReference>
<dbReference type="Gene3D" id="3.40.1710.10">
    <property type="entry name" value="abc type-2 transporter like domain"/>
    <property type="match status" value="1"/>
</dbReference>
<dbReference type="InterPro" id="IPR013525">
    <property type="entry name" value="ABC2_TM"/>
</dbReference>
<protein>
    <recommendedName>
        <fullName evidence="8">ABC transporter domain-containing protein</fullName>
    </recommendedName>
</protein>
<comment type="caution">
    <text evidence="9">The sequence shown here is derived from an EMBL/GenBank/DDBJ whole genome shotgun (WGS) entry which is preliminary data.</text>
</comment>
<keyword evidence="4" id="KW-0067">ATP-binding</keyword>
<dbReference type="OMA" id="NNFGNVW"/>
<evidence type="ECO:0000259" key="8">
    <source>
        <dbReference type="PROSITE" id="PS50893"/>
    </source>
</evidence>
<dbReference type="GO" id="GO:0016020">
    <property type="term" value="C:membrane"/>
    <property type="evidence" value="ECO:0007669"/>
    <property type="project" value="UniProtKB-SubCell"/>
</dbReference>
<gene>
    <name evidence="9" type="ORF">chiPu_0021103</name>
</gene>
<proteinExistence type="predicted"/>
<comment type="subcellular location">
    <subcellularLocation>
        <location evidence="1">Membrane</location>
        <topology evidence="1">Multi-pass membrane protein</topology>
    </subcellularLocation>
</comment>
<feature type="domain" description="ABC transporter" evidence="8">
    <location>
        <begin position="45"/>
        <end position="275"/>
    </location>
</feature>
<dbReference type="InterPro" id="IPR003593">
    <property type="entry name" value="AAA+_ATPase"/>
</dbReference>
<dbReference type="InterPro" id="IPR017871">
    <property type="entry name" value="ABC_transporter-like_CS"/>
</dbReference>
<keyword evidence="2" id="KW-0812">Transmembrane</keyword>
<dbReference type="Proteomes" id="UP000287033">
    <property type="component" value="Unassembled WGS sequence"/>
</dbReference>
<dbReference type="OrthoDB" id="10255969at2759"/>